<organism evidence="2">
    <name type="scientific">Rhizophora mucronata</name>
    <name type="common">Asiatic mangrove</name>
    <dbReference type="NCBI Taxonomy" id="61149"/>
    <lineage>
        <taxon>Eukaryota</taxon>
        <taxon>Viridiplantae</taxon>
        <taxon>Streptophyta</taxon>
        <taxon>Embryophyta</taxon>
        <taxon>Tracheophyta</taxon>
        <taxon>Spermatophyta</taxon>
        <taxon>Magnoliopsida</taxon>
        <taxon>eudicotyledons</taxon>
        <taxon>Gunneridae</taxon>
        <taxon>Pentapetalae</taxon>
        <taxon>rosids</taxon>
        <taxon>fabids</taxon>
        <taxon>Malpighiales</taxon>
        <taxon>Rhizophoraceae</taxon>
        <taxon>Rhizophora</taxon>
    </lineage>
</organism>
<accession>A0A2P2JU55</accession>
<name>A0A2P2JU55_RHIMU</name>
<evidence type="ECO:0000313" key="2">
    <source>
        <dbReference type="EMBL" id="MBW96994.1"/>
    </source>
</evidence>
<protein>
    <submittedName>
        <fullName evidence="2">Chlorophyll a-b binding proteinic</fullName>
    </submittedName>
</protein>
<keyword evidence="1" id="KW-1133">Transmembrane helix</keyword>
<feature type="transmembrane region" description="Helical" evidence="1">
    <location>
        <begin position="30"/>
        <end position="49"/>
    </location>
</feature>
<keyword evidence="1" id="KW-0812">Transmembrane</keyword>
<feature type="transmembrane region" description="Helical" evidence="1">
    <location>
        <begin position="5"/>
        <end position="24"/>
    </location>
</feature>
<proteinExistence type="predicted"/>
<keyword evidence="1" id="KW-0472">Membrane</keyword>
<dbReference type="AlphaFoldDB" id="A0A2P2JU55"/>
<reference evidence="2" key="1">
    <citation type="submission" date="2018-02" db="EMBL/GenBank/DDBJ databases">
        <title>Rhizophora mucronata_Transcriptome.</title>
        <authorList>
            <person name="Meera S.P."/>
            <person name="Sreeshan A."/>
            <person name="Augustine A."/>
        </authorList>
    </citation>
    <scope>NUCLEOTIDE SEQUENCE</scope>
    <source>
        <tissue evidence="2">Leaf</tissue>
    </source>
</reference>
<dbReference type="EMBL" id="GGEC01016511">
    <property type="protein sequence ID" value="MBW96994.1"/>
    <property type="molecule type" value="Transcribed_RNA"/>
</dbReference>
<evidence type="ECO:0000256" key="1">
    <source>
        <dbReference type="SAM" id="Phobius"/>
    </source>
</evidence>
<sequence>MERELLFLFPFICIKILFCCFALLDRFKFYDFFCTQAWLGIMGLIHLGLERIQKA</sequence>